<name>A0AAN8RBD5_9PEZI</name>
<organism evidence="2 3">
    <name type="scientific">Orbilia javanica</name>
    <dbReference type="NCBI Taxonomy" id="47235"/>
    <lineage>
        <taxon>Eukaryota</taxon>
        <taxon>Fungi</taxon>
        <taxon>Dikarya</taxon>
        <taxon>Ascomycota</taxon>
        <taxon>Pezizomycotina</taxon>
        <taxon>Orbiliomycetes</taxon>
        <taxon>Orbiliales</taxon>
        <taxon>Orbiliaceae</taxon>
        <taxon>Orbilia</taxon>
    </lineage>
</organism>
<keyword evidence="3" id="KW-1185">Reference proteome</keyword>
<gene>
    <name evidence="2" type="ORF">TWF718_009032</name>
</gene>
<feature type="chain" id="PRO_5042884572" evidence="1">
    <location>
        <begin position="27"/>
        <end position="259"/>
    </location>
</feature>
<proteinExistence type="predicted"/>
<dbReference type="EMBL" id="JAVHNR010000006">
    <property type="protein sequence ID" value="KAK6339636.1"/>
    <property type="molecule type" value="Genomic_DNA"/>
</dbReference>
<comment type="caution">
    <text evidence="2">The sequence shown here is derived from an EMBL/GenBank/DDBJ whole genome shotgun (WGS) entry which is preliminary data.</text>
</comment>
<evidence type="ECO:0000313" key="2">
    <source>
        <dbReference type="EMBL" id="KAK6339636.1"/>
    </source>
</evidence>
<keyword evidence="1" id="KW-0732">Signal</keyword>
<sequence>MSITMIFKLCFTVLNFFAVCRMVASAAIPTNDAGIGGIEVDGSFVRWSGQIMPIVPLKVEGELFPGGPSYTLEGDSLDAIEEQLLQNPLFNLTAFGNTTLEFPDESTSLGLQKRDRQVHFCERKPRDFDGIVPEDIKPAIDKLLRPPWHQAFCYAPAGACSFVACHGEAGIFLCNHRTSAVRTTCGSACGRFALNIFNKMMKDKKQHSLRLPANGEPICRNWHLDSYRYIGWSWGDDANSWEVDVVPYRGKPCSLNTNA</sequence>
<accession>A0AAN8RBD5</accession>
<dbReference type="AlphaFoldDB" id="A0AAN8RBD5"/>
<evidence type="ECO:0000256" key="1">
    <source>
        <dbReference type="SAM" id="SignalP"/>
    </source>
</evidence>
<evidence type="ECO:0000313" key="3">
    <source>
        <dbReference type="Proteomes" id="UP001313282"/>
    </source>
</evidence>
<protein>
    <submittedName>
        <fullName evidence="2">Uncharacterized protein</fullName>
    </submittedName>
</protein>
<feature type="signal peptide" evidence="1">
    <location>
        <begin position="1"/>
        <end position="26"/>
    </location>
</feature>
<reference evidence="2 3" key="1">
    <citation type="submission" date="2019-10" db="EMBL/GenBank/DDBJ databases">
        <authorList>
            <person name="Palmer J.M."/>
        </authorList>
    </citation>
    <scope>NUCLEOTIDE SEQUENCE [LARGE SCALE GENOMIC DNA]</scope>
    <source>
        <strain evidence="2 3">TWF718</strain>
    </source>
</reference>
<dbReference type="Proteomes" id="UP001313282">
    <property type="component" value="Unassembled WGS sequence"/>
</dbReference>